<dbReference type="AlphaFoldDB" id="A0A0E9WQV5"/>
<reference evidence="1" key="1">
    <citation type="submission" date="2014-11" db="EMBL/GenBank/DDBJ databases">
        <authorList>
            <person name="Amaro Gonzalez C."/>
        </authorList>
    </citation>
    <scope>NUCLEOTIDE SEQUENCE</scope>
</reference>
<sequence>MQFKRVRRTTSGKKDNSTDILHNNIVQLHKCIPFASIYTFLKKRCCIKVYLHWRGKKRQNTPYSPF</sequence>
<protein>
    <submittedName>
        <fullName evidence="1">Uncharacterized protein</fullName>
    </submittedName>
</protein>
<reference evidence="1" key="2">
    <citation type="journal article" date="2015" name="Fish Shellfish Immunol.">
        <title>Early steps in the European eel (Anguilla anguilla)-Vibrio vulnificus interaction in the gills: Role of the RtxA13 toxin.</title>
        <authorList>
            <person name="Callol A."/>
            <person name="Pajuelo D."/>
            <person name="Ebbesson L."/>
            <person name="Teles M."/>
            <person name="MacKenzie S."/>
            <person name="Amaro C."/>
        </authorList>
    </citation>
    <scope>NUCLEOTIDE SEQUENCE</scope>
</reference>
<dbReference type="EMBL" id="GBXM01015788">
    <property type="protein sequence ID" value="JAH92789.1"/>
    <property type="molecule type" value="Transcribed_RNA"/>
</dbReference>
<name>A0A0E9WQV5_ANGAN</name>
<organism evidence="1">
    <name type="scientific">Anguilla anguilla</name>
    <name type="common">European freshwater eel</name>
    <name type="synonym">Muraena anguilla</name>
    <dbReference type="NCBI Taxonomy" id="7936"/>
    <lineage>
        <taxon>Eukaryota</taxon>
        <taxon>Metazoa</taxon>
        <taxon>Chordata</taxon>
        <taxon>Craniata</taxon>
        <taxon>Vertebrata</taxon>
        <taxon>Euteleostomi</taxon>
        <taxon>Actinopterygii</taxon>
        <taxon>Neopterygii</taxon>
        <taxon>Teleostei</taxon>
        <taxon>Anguilliformes</taxon>
        <taxon>Anguillidae</taxon>
        <taxon>Anguilla</taxon>
    </lineage>
</organism>
<proteinExistence type="predicted"/>
<accession>A0A0E9WQV5</accession>
<evidence type="ECO:0000313" key="1">
    <source>
        <dbReference type="EMBL" id="JAH92789.1"/>
    </source>
</evidence>